<evidence type="ECO:0000313" key="3">
    <source>
        <dbReference type="Proteomes" id="UP001221757"/>
    </source>
</evidence>
<proteinExistence type="predicted"/>
<gene>
    <name evidence="2" type="ORF">B0H17DRAFT_1218963</name>
</gene>
<reference evidence="2" key="1">
    <citation type="submission" date="2023-03" db="EMBL/GenBank/DDBJ databases">
        <title>Massive genome expansion in bonnet fungi (Mycena s.s.) driven by repeated elements and novel gene families across ecological guilds.</title>
        <authorList>
            <consortium name="Lawrence Berkeley National Laboratory"/>
            <person name="Harder C.B."/>
            <person name="Miyauchi S."/>
            <person name="Viragh M."/>
            <person name="Kuo A."/>
            <person name="Thoen E."/>
            <person name="Andreopoulos B."/>
            <person name="Lu D."/>
            <person name="Skrede I."/>
            <person name="Drula E."/>
            <person name="Henrissat B."/>
            <person name="Morin E."/>
            <person name="Kohler A."/>
            <person name="Barry K."/>
            <person name="LaButti K."/>
            <person name="Morin E."/>
            <person name="Salamov A."/>
            <person name="Lipzen A."/>
            <person name="Mereny Z."/>
            <person name="Hegedus B."/>
            <person name="Baldrian P."/>
            <person name="Stursova M."/>
            <person name="Weitz H."/>
            <person name="Taylor A."/>
            <person name="Grigoriev I.V."/>
            <person name="Nagy L.G."/>
            <person name="Martin F."/>
            <person name="Kauserud H."/>
        </authorList>
    </citation>
    <scope>NUCLEOTIDE SEQUENCE</scope>
    <source>
        <strain evidence="2">CBHHK067</strain>
    </source>
</reference>
<evidence type="ECO:0000256" key="1">
    <source>
        <dbReference type="SAM" id="MobiDB-lite"/>
    </source>
</evidence>
<dbReference type="AlphaFoldDB" id="A0AAD7FJR3"/>
<comment type="caution">
    <text evidence="2">The sequence shown here is derived from an EMBL/GenBank/DDBJ whole genome shotgun (WGS) entry which is preliminary data.</text>
</comment>
<accession>A0AAD7FJR3</accession>
<organism evidence="2 3">
    <name type="scientific">Mycena rosella</name>
    <name type="common">Pink bonnet</name>
    <name type="synonym">Agaricus rosellus</name>
    <dbReference type="NCBI Taxonomy" id="1033263"/>
    <lineage>
        <taxon>Eukaryota</taxon>
        <taxon>Fungi</taxon>
        <taxon>Dikarya</taxon>
        <taxon>Basidiomycota</taxon>
        <taxon>Agaricomycotina</taxon>
        <taxon>Agaricomycetes</taxon>
        <taxon>Agaricomycetidae</taxon>
        <taxon>Agaricales</taxon>
        <taxon>Marasmiineae</taxon>
        <taxon>Mycenaceae</taxon>
        <taxon>Mycena</taxon>
    </lineage>
</organism>
<sequence length="69" mass="7764">MSSHPFNIPTIPPEQVNADPQHIPASDLIAQNARKRKAESQMSERANKNMRSISSWEAADFEELGWPGF</sequence>
<dbReference type="EMBL" id="JARKIE010000620">
    <property type="protein sequence ID" value="KAJ7624154.1"/>
    <property type="molecule type" value="Genomic_DNA"/>
</dbReference>
<feature type="region of interest" description="Disordered" evidence="1">
    <location>
        <begin position="1"/>
        <end position="20"/>
    </location>
</feature>
<evidence type="ECO:0000313" key="2">
    <source>
        <dbReference type="EMBL" id="KAJ7624154.1"/>
    </source>
</evidence>
<name>A0AAD7FJR3_MYCRO</name>
<dbReference type="Proteomes" id="UP001221757">
    <property type="component" value="Unassembled WGS sequence"/>
</dbReference>
<protein>
    <submittedName>
        <fullName evidence="2">Uncharacterized protein</fullName>
    </submittedName>
</protein>
<keyword evidence="3" id="KW-1185">Reference proteome</keyword>